<comment type="caution">
    <text evidence="7">The sequence shown here is derived from an EMBL/GenBank/DDBJ whole genome shotgun (WGS) entry which is preliminary data.</text>
</comment>
<evidence type="ECO:0000313" key="7">
    <source>
        <dbReference type="EMBL" id="RQM22352.1"/>
    </source>
</evidence>
<name>A0A3R7WCG5_APHAT</name>
<dbReference type="EMBL" id="MZMZ02003208">
    <property type="protein sequence ID" value="RQM22352.1"/>
    <property type="molecule type" value="Genomic_DNA"/>
</dbReference>
<dbReference type="SMART" id="SM00045">
    <property type="entry name" value="DAGKa"/>
    <property type="match status" value="1"/>
</dbReference>
<organism evidence="7 8">
    <name type="scientific">Aphanomyces astaci</name>
    <name type="common">Crayfish plague agent</name>
    <dbReference type="NCBI Taxonomy" id="112090"/>
    <lineage>
        <taxon>Eukaryota</taxon>
        <taxon>Sar</taxon>
        <taxon>Stramenopiles</taxon>
        <taxon>Oomycota</taxon>
        <taxon>Saprolegniomycetes</taxon>
        <taxon>Saprolegniales</taxon>
        <taxon>Verrucalvaceae</taxon>
        <taxon>Aphanomyces</taxon>
    </lineage>
</organism>
<keyword evidence="3" id="KW-0863">Zinc-finger</keyword>
<sequence length="204" mass="22443">MVGGTQYGAKNFLTRTCGNLDAKIELVCDGQVLELPVGIEGVIITNITSFAGGSVLWHEDSSDEYTHTPSNGAAKPSLGPASIHDGLLDIVAVYGTLHLGQLQVGLSKALRLRQAKKVQVRLKERLPLQIDGEPWMQDPCAFMLAKTTHERDTVTRQVGEVLDWAGNANVITWEQRDVLLAEITRRVHAKDQQHCAIVRRHFAT</sequence>
<dbReference type="GO" id="GO:0005524">
    <property type="term" value="F:ATP binding"/>
    <property type="evidence" value="ECO:0007669"/>
    <property type="project" value="UniProtKB-KW"/>
</dbReference>
<keyword evidence="5" id="KW-0067">ATP-binding</keyword>
<dbReference type="Gene3D" id="2.60.200.40">
    <property type="match status" value="1"/>
</dbReference>
<dbReference type="GO" id="GO:0004143">
    <property type="term" value="F:ATP-dependent diacylglycerol kinase activity"/>
    <property type="evidence" value="ECO:0007669"/>
    <property type="project" value="InterPro"/>
</dbReference>
<dbReference type="GO" id="GO:0008270">
    <property type="term" value="F:zinc ion binding"/>
    <property type="evidence" value="ECO:0007669"/>
    <property type="project" value="UniProtKB-KW"/>
</dbReference>
<dbReference type="VEuPathDB" id="FungiDB:H257_16199"/>
<feature type="domain" description="Diacylglycerol kinase accessory" evidence="6">
    <location>
        <begin position="1"/>
        <end position="134"/>
    </location>
</feature>
<dbReference type="PANTHER" id="PTHR11255:SF54">
    <property type="entry name" value="DIACYLGLYCEROL KINASE THETA"/>
    <property type="match status" value="1"/>
</dbReference>
<dbReference type="InterPro" id="IPR037607">
    <property type="entry name" value="DGK"/>
</dbReference>
<evidence type="ECO:0000313" key="8">
    <source>
        <dbReference type="Proteomes" id="UP000284702"/>
    </source>
</evidence>
<gene>
    <name evidence="7" type="ORF">B5M09_008854</name>
</gene>
<keyword evidence="4" id="KW-0418">Kinase</keyword>
<evidence type="ECO:0000256" key="1">
    <source>
        <dbReference type="ARBA" id="ARBA00022679"/>
    </source>
</evidence>
<dbReference type="GO" id="GO:0007200">
    <property type="term" value="P:phospholipase C-activating G protein-coupled receptor signaling pathway"/>
    <property type="evidence" value="ECO:0007669"/>
    <property type="project" value="InterPro"/>
</dbReference>
<evidence type="ECO:0000259" key="6">
    <source>
        <dbReference type="SMART" id="SM00045"/>
    </source>
</evidence>
<dbReference type="SUPFAM" id="SSF111331">
    <property type="entry name" value="NAD kinase/diacylglycerol kinase-like"/>
    <property type="match status" value="1"/>
</dbReference>
<dbReference type="PANTHER" id="PTHR11255">
    <property type="entry name" value="DIACYLGLYCEROL KINASE"/>
    <property type="match status" value="1"/>
</dbReference>
<evidence type="ECO:0000256" key="2">
    <source>
        <dbReference type="ARBA" id="ARBA00022741"/>
    </source>
</evidence>
<keyword evidence="2" id="KW-0547">Nucleotide-binding</keyword>
<keyword evidence="3" id="KW-0479">Metal-binding</keyword>
<dbReference type="Proteomes" id="UP000284702">
    <property type="component" value="Unassembled WGS sequence"/>
</dbReference>
<proteinExistence type="predicted"/>
<protein>
    <recommendedName>
        <fullName evidence="6">Diacylglycerol kinase accessory domain-containing protein</fullName>
    </recommendedName>
</protein>
<dbReference type="InterPro" id="IPR000756">
    <property type="entry name" value="Diacylglycerol_kin_accessory"/>
</dbReference>
<accession>A0A3R7WCG5</accession>
<keyword evidence="3" id="KW-0862">Zinc</keyword>
<dbReference type="AlphaFoldDB" id="A0A3R7WCG5"/>
<dbReference type="Pfam" id="PF00609">
    <property type="entry name" value="DAGK_acc"/>
    <property type="match status" value="1"/>
</dbReference>
<evidence type="ECO:0000256" key="3">
    <source>
        <dbReference type="ARBA" id="ARBA00022771"/>
    </source>
</evidence>
<keyword evidence="8" id="KW-1185">Reference proteome</keyword>
<dbReference type="GO" id="GO:0016020">
    <property type="term" value="C:membrane"/>
    <property type="evidence" value="ECO:0007669"/>
    <property type="project" value="UniProtKB-SubCell"/>
</dbReference>
<keyword evidence="1" id="KW-0808">Transferase</keyword>
<dbReference type="InterPro" id="IPR016064">
    <property type="entry name" value="NAD/diacylglycerol_kinase_sf"/>
</dbReference>
<evidence type="ECO:0000256" key="4">
    <source>
        <dbReference type="ARBA" id="ARBA00022777"/>
    </source>
</evidence>
<reference evidence="7" key="1">
    <citation type="submission" date="2018-07" db="EMBL/GenBank/DDBJ databases">
        <title>Annotation of Aphanomyces astaci genome assembly.</title>
        <authorList>
            <person name="Studholme D.J."/>
        </authorList>
    </citation>
    <scope>NUCLEOTIDE SEQUENCE [LARGE SCALE GENOMIC DNA]</scope>
    <source>
        <strain evidence="7">Pc</strain>
    </source>
</reference>
<evidence type="ECO:0000256" key="5">
    <source>
        <dbReference type="ARBA" id="ARBA00022840"/>
    </source>
</evidence>